<dbReference type="RefSeq" id="XP_025374236.1">
    <property type="nucleotide sequence ID" value="XM_025522827.1"/>
</dbReference>
<keyword evidence="3" id="KW-1185">Reference proteome</keyword>
<feature type="compositionally biased region" description="Basic and acidic residues" evidence="1">
    <location>
        <begin position="629"/>
        <end position="638"/>
    </location>
</feature>
<protein>
    <submittedName>
        <fullName evidence="2">Uncharacterized protein</fullName>
    </submittedName>
</protein>
<feature type="region of interest" description="Disordered" evidence="1">
    <location>
        <begin position="623"/>
        <end position="648"/>
    </location>
</feature>
<dbReference type="AlphaFoldDB" id="A0A316YEH5"/>
<gene>
    <name evidence="2" type="ORF">FA10DRAFT_269635</name>
</gene>
<dbReference type="SUPFAM" id="SSF117289">
    <property type="entry name" value="Nucleoporin domain"/>
    <property type="match status" value="1"/>
</dbReference>
<name>A0A316YEH5_9BASI</name>
<dbReference type="GeneID" id="37044743"/>
<feature type="region of interest" description="Disordered" evidence="1">
    <location>
        <begin position="1"/>
        <end position="31"/>
    </location>
</feature>
<dbReference type="OrthoDB" id="10631351at2759"/>
<organism evidence="2 3">
    <name type="scientific">Acaromyces ingoldii</name>
    <dbReference type="NCBI Taxonomy" id="215250"/>
    <lineage>
        <taxon>Eukaryota</taxon>
        <taxon>Fungi</taxon>
        <taxon>Dikarya</taxon>
        <taxon>Basidiomycota</taxon>
        <taxon>Ustilaginomycotina</taxon>
        <taxon>Exobasidiomycetes</taxon>
        <taxon>Exobasidiales</taxon>
        <taxon>Cryptobasidiaceae</taxon>
        <taxon>Acaromyces</taxon>
    </lineage>
</organism>
<evidence type="ECO:0000313" key="2">
    <source>
        <dbReference type="EMBL" id="PWN87038.1"/>
    </source>
</evidence>
<proteinExistence type="predicted"/>
<feature type="compositionally biased region" description="Basic and acidic residues" evidence="1">
    <location>
        <begin position="20"/>
        <end position="31"/>
    </location>
</feature>
<dbReference type="InParanoid" id="A0A316YEH5"/>
<sequence length="872" mass="95174">MTTSEGDDAVPPPPAKRAKVKSETVPDDDLAHQDVEARSTLLAAGRISSWLSRQRHDESRHAVAWSSDNLIALSSGNNIALAHVSKPQRVHSLACKGDGGAGDLGPNVLTFSPRGDALFACLPSGLAYLWTRGAALNRWRLVSGKAMSSPFLLPGKVVEAQWLAQPRRRGKDYRRTYSCGPQFSAGGSSTEVALLTMCEDGHVALIHADVQSQRLSLHTVPIIPPLGSERVSHAAVGLVPDEPRAVLACRVARTSKSMPSGSAPADDALGMFFRDEVASTPFRLEDGQEKVHLFELKIDFNSQEATVAARPLAPIFVGQEPLRMFWTGTSPLNLVVAFDSPTGSVLKAWQLKRGQINKLSDAFASLEAAKARPLAGSSTDEEDDSNEEWMAEQTKFRALERRKLCEVVVASHSDRILCVTVPWQQWPLNGDQTSTAVEQTCVLDSLTFEVADDYEALKCKPAVQSRMTLSPNDVLVAAITAEGRPSLFRSSKGMWASDNKGLLLVLSFLQENDYGDLSMVLQGADVVKDSVKCFGMAQPPKASQQLRLLELRLAVDGCRRSRLFLELARFFRLSREARVRNHYDLGSVPALLASIAWLHALVEDLARTAYLLCDLPSIANGSSTDAGADDGRNDGENDTREEEEDATATSGRLLLGLLTLSIPRKVVVDLTRRVRAFRNWLLEVTTTAEGLRPLLEDEENLKRQPPTIDDVVALARAQLCEIEARSQVSLDGLALLLEGEEKGQSGEEEKEAWYGRKRLSRGRRAEEALGKRIVQSKGTVIKDLLLLFVGDEEEERLGSAAGGVPKPSWFDDEGGRLWSAAAQDATSRRDIISKAPLLDYEQRLTCIRCGGQTALSGSIARDKCLCGGAWWA</sequence>
<dbReference type="EMBL" id="KZ819641">
    <property type="protein sequence ID" value="PWN87038.1"/>
    <property type="molecule type" value="Genomic_DNA"/>
</dbReference>
<accession>A0A316YEH5</accession>
<reference evidence="2 3" key="1">
    <citation type="journal article" date="2018" name="Mol. Biol. Evol.">
        <title>Broad Genomic Sampling Reveals a Smut Pathogenic Ancestry of the Fungal Clade Ustilaginomycotina.</title>
        <authorList>
            <person name="Kijpornyongpan T."/>
            <person name="Mondo S.J."/>
            <person name="Barry K."/>
            <person name="Sandor L."/>
            <person name="Lee J."/>
            <person name="Lipzen A."/>
            <person name="Pangilinan J."/>
            <person name="LaButti K."/>
            <person name="Hainaut M."/>
            <person name="Henrissat B."/>
            <person name="Grigoriev I.V."/>
            <person name="Spatafora J.W."/>
            <person name="Aime M.C."/>
        </authorList>
    </citation>
    <scope>NUCLEOTIDE SEQUENCE [LARGE SCALE GENOMIC DNA]</scope>
    <source>
        <strain evidence="2 3">MCA 4198</strain>
    </source>
</reference>
<evidence type="ECO:0000313" key="3">
    <source>
        <dbReference type="Proteomes" id="UP000245768"/>
    </source>
</evidence>
<dbReference type="Proteomes" id="UP000245768">
    <property type="component" value="Unassembled WGS sequence"/>
</dbReference>
<evidence type="ECO:0000256" key="1">
    <source>
        <dbReference type="SAM" id="MobiDB-lite"/>
    </source>
</evidence>